<keyword evidence="2" id="KW-1003">Cell membrane</keyword>
<organism evidence="10 11">
    <name type="scientific">Phaeocystidibacter luteus</name>
    <dbReference type="NCBI Taxonomy" id="911197"/>
    <lineage>
        <taxon>Bacteria</taxon>
        <taxon>Pseudomonadati</taxon>
        <taxon>Bacteroidota</taxon>
        <taxon>Flavobacteriia</taxon>
        <taxon>Flavobacteriales</taxon>
        <taxon>Phaeocystidibacteraceae</taxon>
        <taxon>Phaeocystidibacter</taxon>
    </lineage>
</organism>
<evidence type="ECO:0000256" key="2">
    <source>
        <dbReference type="ARBA" id="ARBA00022475"/>
    </source>
</evidence>
<dbReference type="AlphaFoldDB" id="A0A6N6RIW1"/>
<comment type="caution">
    <text evidence="10">The sequence shown here is derived from an EMBL/GenBank/DDBJ whole genome shotgun (WGS) entry which is preliminary data.</text>
</comment>
<feature type="transmembrane region" description="Helical" evidence="8">
    <location>
        <begin position="160"/>
        <end position="186"/>
    </location>
</feature>
<keyword evidence="7 8" id="KW-0472">Membrane</keyword>
<feature type="transmembrane region" description="Helical" evidence="8">
    <location>
        <begin position="255"/>
        <end position="278"/>
    </location>
</feature>
<feature type="transmembrane region" description="Helical" evidence="8">
    <location>
        <begin position="131"/>
        <end position="148"/>
    </location>
</feature>
<dbReference type="OrthoDB" id="1465886at2"/>
<evidence type="ECO:0000256" key="3">
    <source>
        <dbReference type="ARBA" id="ARBA00022676"/>
    </source>
</evidence>
<gene>
    <name evidence="10" type="ORF">F8C67_04270</name>
</gene>
<feature type="transmembrane region" description="Helical" evidence="8">
    <location>
        <begin position="314"/>
        <end position="336"/>
    </location>
</feature>
<dbReference type="PANTHER" id="PTHR33908:SF11">
    <property type="entry name" value="MEMBRANE PROTEIN"/>
    <property type="match status" value="1"/>
</dbReference>
<keyword evidence="5 8" id="KW-0812">Transmembrane</keyword>
<keyword evidence="6 8" id="KW-1133">Transmembrane helix</keyword>
<evidence type="ECO:0000256" key="4">
    <source>
        <dbReference type="ARBA" id="ARBA00022679"/>
    </source>
</evidence>
<dbReference type="GO" id="GO:0009103">
    <property type="term" value="P:lipopolysaccharide biosynthetic process"/>
    <property type="evidence" value="ECO:0007669"/>
    <property type="project" value="UniProtKB-ARBA"/>
</dbReference>
<reference evidence="10 11" key="1">
    <citation type="submission" date="2019-09" db="EMBL/GenBank/DDBJ databases">
        <title>Genomes of family Cryomorphaceae.</title>
        <authorList>
            <person name="Bowman J.P."/>
        </authorList>
    </citation>
    <scope>NUCLEOTIDE SEQUENCE [LARGE SCALE GENOMIC DNA]</scope>
    <source>
        <strain evidence="10 11">LMG 25704</strain>
    </source>
</reference>
<evidence type="ECO:0000256" key="6">
    <source>
        <dbReference type="ARBA" id="ARBA00022989"/>
    </source>
</evidence>
<feature type="transmembrane region" description="Helical" evidence="8">
    <location>
        <begin position="106"/>
        <end position="125"/>
    </location>
</feature>
<accession>A0A6N6RIW1</accession>
<feature type="domain" description="Glycosyltransferase RgtA/B/C/D-like" evidence="9">
    <location>
        <begin position="65"/>
        <end position="215"/>
    </location>
</feature>
<evidence type="ECO:0000256" key="7">
    <source>
        <dbReference type="ARBA" id="ARBA00023136"/>
    </source>
</evidence>
<protein>
    <submittedName>
        <fullName evidence="10">Glycosyltransferase family 39 protein</fullName>
    </submittedName>
</protein>
<name>A0A6N6RIW1_9FLAO</name>
<sequence length="480" mass="54817">MAMNQSSMNRLKWTFRFVAFGLFVYVLLRAILISFTPDEATSYYFAIGKYNHALHSNNHILNTQLMRVTHWLFGHSEWSLRLPNGLSFLVYCNGVWLILKRSNHLWVGLAGMAFLLLNPFALEFFSLARGYGLSLAFSMLALGLFIQSRTNAEYAEKSHFLVVIAAFLAVLSNFNAINFILLLFGWLIVDQARSGHGWIRRNLKSILGIGVTLTFAIGSLLILKGNDDLRFGAPSYYASFMRTARMFLYVDDQPIWFTELMGVAVGVLVSGILLWVLLNKRFTSNLAVALTLVIGIPFGWFVEHQFLGANLPEGRMLVNLLPILGLVFFLMLQEIARLDSVANKGYKAVLSIVALGFVINFGLSINLNTTHKWPDSSKTKEAIYFVGDLVEDWDEPASIERFNIYKNSTNYYISTRKLNIELTDDKDIKGEADILFVHLWEWERVEPLLRNKYELIWSEPNYPMRVYQSKASIEEHRNGE</sequence>
<evidence type="ECO:0000256" key="1">
    <source>
        <dbReference type="ARBA" id="ARBA00004651"/>
    </source>
</evidence>
<evidence type="ECO:0000256" key="8">
    <source>
        <dbReference type="SAM" id="Phobius"/>
    </source>
</evidence>
<dbReference type="Proteomes" id="UP000468650">
    <property type="component" value="Unassembled WGS sequence"/>
</dbReference>
<comment type="subcellular location">
    <subcellularLocation>
        <location evidence="1">Cell membrane</location>
        <topology evidence="1">Multi-pass membrane protein</topology>
    </subcellularLocation>
</comment>
<evidence type="ECO:0000256" key="5">
    <source>
        <dbReference type="ARBA" id="ARBA00022692"/>
    </source>
</evidence>
<dbReference type="PANTHER" id="PTHR33908">
    <property type="entry name" value="MANNOSYLTRANSFERASE YKCB-RELATED"/>
    <property type="match status" value="1"/>
</dbReference>
<dbReference type="GO" id="GO:0016763">
    <property type="term" value="F:pentosyltransferase activity"/>
    <property type="evidence" value="ECO:0007669"/>
    <property type="project" value="TreeGrafter"/>
</dbReference>
<evidence type="ECO:0000313" key="11">
    <source>
        <dbReference type="Proteomes" id="UP000468650"/>
    </source>
</evidence>
<keyword evidence="4 10" id="KW-0808">Transferase</keyword>
<evidence type="ECO:0000313" key="10">
    <source>
        <dbReference type="EMBL" id="KAB2813906.1"/>
    </source>
</evidence>
<feature type="transmembrane region" description="Helical" evidence="8">
    <location>
        <begin position="284"/>
        <end position="302"/>
    </location>
</feature>
<feature type="transmembrane region" description="Helical" evidence="8">
    <location>
        <begin position="348"/>
        <end position="368"/>
    </location>
</feature>
<feature type="transmembrane region" description="Helical" evidence="8">
    <location>
        <begin position="206"/>
        <end position="223"/>
    </location>
</feature>
<dbReference type="InterPro" id="IPR038731">
    <property type="entry name" value="RgtA/B/C-like"/>
</dbReference>
<dbReference type="InterPro" id="IPR050297">
    <property type="entry name" value="LipidA_mod_glycosyltrf_83"/>
</dbReference>
<keyword evidence="11" id="KW-1185">Reference proteome</keyword>
<dbReference type="Pfam" id="PF13231">
    <property type="entry name" value="PMT_2"/>
    <property type="match status" value="1"/>
</dbReference>
<keyword evidence="3" id="KW-0328">Glycosyltransferase</keyword>
<proteinExistence type="predicted"/>
<dbReference type="GO" id="GO:0005886">
    <property type="term" value="C:plasma membrane"/>
    <property type="evidence" value="ECO:0007669"/>
    <property type="project" value="UniProtKB-SubCell"/>
</dbReference>
<dbReference type="EMBL" id="WBVO01000002">
    <property type="protein sequence ID" value="KAB2813906.1"/>
    <property type="molecule type" value="Genomic_DNA"/>
</dbReference>
<evidence type="ECO:0000259" key="9">
    <source>
        <dbReference type="Pfam" id="PF13231"/>
    </source>
</evidence>
<feature type="transmembrane region" description="Helical" evidence="8">
    <location>
        <begin position="13"/>
        <end position="35"/>
    </location>
</feature>